<dbReference type="PROSITE" id="PS50928">
    <property type="entry name" value="ABC_TM1"/>
    <property type="match status" value="1"/>
</dbReference>
<evidence type="ECO:0000256" key="6">
    <source>
        <dbReference type="ARBA" id="ARBA00023136"/>
    </source>
</evidence>
<comment type="caution">
    <text evidence="9">The sequence shown here is derived from an EMBL/GenBank/DDBJ whole genome shotgun (WGS) entry which is preliminary data.</text>
</comment>
<gene>
    <name evidence="9" type="ORF">E6G98_11710</name>
</gene>
<feature type="transmembrane region" description="Helical" evidence="7">
    <location>
        <begin position="154"/>
        <end position="177"/>
    </location>
</feature>
<keyword evidence="6 7" id="KW-0472">Membrane</keyword>
<dbReference type="InterPro" id="IPR035906">
    <property type="entry name" value="MetI-like_sf"/>
</dbReference>
<keyword evidence="4 7" id="KW-0812">Transmembrane</keyword>
<comment type="subcellular location">
    <subcellularLocation>
        <location evidence="1 7">Cell membrane</location>
        <topology evidence="1 7">Multi-pass membrane protein</topology>
    </subcellularLocation>
</comment>
<reference evidence="9 10" key="1">
    <citation type="journal article" date="2019" name="Nat. Microbiol.">
        <title>Mediterranean grassland soil C-N compound turnover is dependent on rainfall and depth, and is mediated by genomically divergent microorganisms.</title>
        <authorList>
            <person name="Diamond S."/>
            <person name="Andeer P.F."/>
            <person name="Li Z."/>
            <person name="Crits-Christoph A."/>
            <person name="Burstein D."/>
            <person name="Anantharaman K."/>
            <person name="Lane K.R."/>
            <person name="Thomas B.C."/>
            <person name="Pan C."/>
            <person name="Northen T.R."/>
            <person name="Banfield J.F."/>
        </authorList>
    </citation>
    <scope>NUCLEOTIDE SEQUENCE [LARGE SCALE GENOMIC DNA]</scope>
    <source>
        <strain evidence="9">NP_1</strain>
    </source>
</reference>
<dbReference type="AlphaFoldDB" id="A0A537LKX1"/>
<protein>
    <submittedName>
        <fullName evidence="9">Sugar ABC transporter permease</fullName>
    </submittedName>
</protein>
<dbReference type="Proteomes" id="UP000315217">
    <property type="component" value="Unassembled WGS sequence"/>
</dbReference>
<dbReference type="InterPro" id="IPR000515">
    <property type="entry name" value="MetI-like"/>
</dbReference>
<feature type="transmembrane region" description="Helical" evidence="7">
    <location>
        <begin position="73"/>
        <end position="94"/>
    </location>
</feature>
<dbReference type="CDD" id="cd06261">
    <property type="entry name" value="TM_PBP2"/>
    <property type="match status" value="1"/>
</dbReference>
<feature type="transmembrane region" description="Helical" evidence="7">
    <location>
        <begin position="198"/>
        <end position="225"/>
    </location>
</feature>
<dbReference type="Gene3D" id="1.10.3720.10">
    <property type="entry name" value="MetI-like"/>
    <property type="match status" value="1"/>
</dbReference>
<evidence type="ECO:0000256" key="5">
    <source>
        <dbReference type="ARBA" id="ARBA00022989"/>
    </source>
</evidence>
<evidence type="ECO:0000256" key="2">
    <source>
        <dbReference type="ARBA" id="ARBA00022448"/>
    </source>
</evidence>
<sequence length="297" mass="33420">MRPRAKREAWMGLLLISPWLVGFLAFTAGPMVVSFLLSLAKWDILSPPTFVGLSNFQQILYDPLFSKAVYNTLVYTVVNVPLSLTGSLSLALILNRRVPGVSVFRTLFYLPELTPVVAASLIWAWILNTHFGIVNYFLSKLSLPPVPWLESTKWALASLILINLWTVGGSRMLIFLAGLQGVPEELYEAAALDGASAWIRLLHVTLPMISPVIFFNFLLGIIGSFQVFTPAYVITNGGPADSTLVYVLYVYRNAFQYFRMGYASAMAWVMLLVLLGFAWMQLRLMQRWVYYEGEVRT</sequence>
<feature type="domain" description="ABC transmembrane type-1" evidence="8">
    <location>
        <begin position="69"/>
        <end position="281"/>
    </location>
</feature>
<keyword evidence="2 7" id="KW-0813">Transport</keyword>
<evidence type="ECO:0000256" key="4">
    <source>
        <dbReference type="ARBA" id="ARBA00022692"/>
    </source>
</evidence>
<dbReference type="Pfam" id="PF00528">
    <property type="entry name" value="BPD_transp_1"/>
    <property type="match status" value="1"/>
</dbReference>
<dbReference type="GO" id="GO:0005886">
    <property type="term" value="C:plasma membrane"/>
    <property type="evidence" value="ECO:0007669"/>
    <property type="project" value="UniProtKB-SubCell"/>
</dbReference>
<evidence type="ECO:0000256" key="3">
    <source>
        <dbReference type="ARBA" id="ARBA00022475"/>
    </source>
</evidence>
<evidence type="ECO:0000256" key="7">
    <source>
        <dbReference type="RuleBase" id="RU363032"/>
    </source>
</evidence>
<dbReference type="SUPFAM" id="SSF161098">
    <property type="entry name" value="MetI-like"/>
    <property type="match status" value="1"/>
</dbReference>
<evidence type="ECO:0000313" key="9">
    <source>
        <dbReference type="EMBL" id="TMJ08612.1"/>
    </source>
</evidence>
<organism evidence="9 10">
    <name type="scientific">Candidatus Segetimicrobium genomatis</name>
    <dbReference type="NCBI Taxonomy" id="2569760"/>
    <lineage>
        <taxon>Bacteria</taxon>
        <taxon>Bacillati</taxon>
        <taxon>Candidatus Sysuimicrobiota</taxon>
        <taxon>Candidatus Sysuimicrobiia</taxon>
        <taxon>Candidatus Sysuimicrobiales</taxon>
        <taxon>Candidatus Segetimicrobiaceae</taxon>
        <taxon>Candidatus Segetimicrobium</taxon>
    </lineage>
</organism>
<keyword evidence="3" id="KW-1003">Cell membrane</keyword>
<dbReference type="EMBL" id="VBAI01000185">
    <property type="protein sequence ID" value="TMJ08612.1"/>
    <property type="molecule type" value="Genomic_DNA"/>
</dbReference>
<dbReference type="GO" id="GO:0055085">
    <property type="term" value="P:transmembrane transport"/>
    <property type="evidence" value="ECO:0007669"/>
    <property type="project" value="InterPro"/>
</dbReference>
<proteinExistence type="inferred from homology"/>
<evidence type="ECO:0000256" key="1">
    <source>
        <dbReference type="ARBA" id="ARBA00004651"/>
    </source>
</evidence>
<dbReference type="PANTHER" id="PTHR30193:SF1">
    <property type="entry name" value="ABC TRANSPORTER PERMEASE PROTEIN YESP-RELATED"/>
    <property type="match status" value="1"/>
</dbReference>
<dbReference type="InterPro" id="IPR051393">
    <property type="entry name" value="ABC_transporter_permease"/>
</dbReference>
<feature type="transmembrane region" description="Helical" evidence="7">
    <location>
        <begin position="263"/>
        <end position="282"/>
    </location>
</feature>
<name>A0A537LKX1_9BACT</name>
<feature type="transmembrane region" description="Helical" evidence="7">
    <location>
        <begin position="12"/>
        <end position="37"/>
    </location>
</feature>
<accession>A0A537LKX1</accession>
<feature type="transmembrane region" description="Helical" evidence="7">
    <location>
        <begin position="106"/>
        <end position="126"/>
    </location>
</feature>
<keyword evidence="5 7" id="KW-1133">Transmembrane helix</keyword>
<dbReference type="PANTHER" id="PTHR30193">
    <property type="entry name" value="ABC TRANSPORTER PERMEASE PROTEIN"/>
    <property type="match status" value="1"/>
</dbReference>
<evidence type="ECO:0000259" key="8">
    <source>
        <dbReference type="PROSITE" id="PS50928"/>
    </source>
</evidence>
<evidence type="ECO:0000313" key="10">
    <source>
        <dbReference type="Proteomes" id="UP000315217"/>
    </source>
</evidence>
<comment type="similarity">
    <text evidence="7">Belongs to the binding-protein-dependent transport system permease family.</text>
</comment>